<dbReference type="InterPro" id="IPR050789">
    <property type="entry name" value="Diverse_Enzym_Activities"/>
</dbReference>
<dbReference type="PANTHER" id="PTHR43283:SF7">
    <property type="entry name" value="BETA-LACTAMASE-RELATED DOMAIN-CONTAINING PROTEIN"/>
    <property type="match status" value="1"/>
</dbReference>
<dbReference type="STRING" id="1048983.EL17_21665"/>
<evidence type="ECO:0000313" key="2">
    <source>
        <dbReference type="EMBL" id="KEO71792.1"/>
    </source>
</evidence>
<accession>A0A074LDC6</accession>
<proteinExistence type="predicted"/>
<feature type="domain" description="Beta-lactamase-related" evidence="1">
    <location>
        <begin position="1"/>
        <end position="145"/>
    </location>
</feature>
<dbReference type="AlphaFoldDB" id="A0A074LDC6"/>
<dbReference type="Gene3D" id="3.40.710.10">
    <property type="entry name" value="DD-peptidase/beta-lactamase superfamily"/>
    <property type="match status" value="1"/>
</dbReference>
<evidence type="ECO:0000313" key="3">
    <source>
        <dbReference type="Proteomes" id="UP000027821"/>
    </source>
</evidence>
<organism evidence="2 3">
    <name type="scientific">Anditalea andensis</name>
    <dbReference type="NCBI Taxonomy" id="1048983"/>
    <lineage>
        <taxon>Bacteria</taxon>
        <taxon>Pseudomonadati</taxon>
        <taxon>Bacteroidota</taxon>
        <taxon>Cytophagia</taxon>
        <taxon>Cytophagales</taxon>
        <taxon>Cytophagaceae</taxon>
        <taxon>Anditalea</taxon>
    </lineage>
</organism>
<reference evidence="2 3" key="1">
    <citation type="submission" date="2014-04" db="EMBL/GenBank/DDBJ databases">
        <title>Characterization and application of a salt tolerant electro-active bacterium.</title>
        <authorList>
            <person name="Yang L."/>
            <person name="Wei S."/>
            <person name="Tay Q.X.M."/>
        </authorList>
    </citation>
    <scope>NUCLEOTIDE SEQUENCE [LARGE SCALE GENOMIC DNA]</scope>
    <source>
        <strain evidence="2 3">LY1</strain>
    </source>
</reference>
<dbReference type="PANTHER" id="PTHR43283">
    <property type="entry name" value="BETA-LACTAMASE-RELATED"/>
    <property type="match status" value="1"/>
</dbReference>
<dbReference type="InterPro" id="IPR012338">
    <property type="entry name" value="Beta-lactam/transpept-like"/>
</dbReference>
<name>A0A074LDC6_9BACT</name>
<dbReference type="InterPro" id="IPR001466">
    <property type="entry name" value="Beta-lactam-related"/>
</dbReference>
<protein>
    <recommendedName>
        <fullName evidence="1">Beta-lactamase-related domain-containing protein</fullName>
    </recommendedName>
</protein>
<gene>
    <name evidence="2" type="ORF">EL17_21665</name>
</gene>
<comment type="caution">
    <text evidence="2">The sequence shown here is derived from an EMBL/GenBank/DDBJ whole genome shotgun (WGS) entry which is preliminary data.</text>
</comment>
<dbReference type="Pfam" id="PF00144">
    <property type="entry name" value="Beta-lactamase"/>
    <property type="match status" value="1"/>
</dbReference>
<dbReference type="SUPFAM" id="SSF56601">
    <property type="entry name" value="beta-lactamase/transpeptidase-like"/>
    <property type="match status" value="1"/>
</dbReference>
<evidence type="ECO:0000259" key="1">
    <source>
        <dbReference type="Pfam" id="PF00144"/>
    </source>
</evidence>
<sequence>MTSVGKSITSALVGIAIEKGYISNKNEPIAPYFKKDYAIEKLSTEKEDIQIYHLLTMSAGWDCDDWNENSLGNTMHFPDAPDDFAFTLDLPMIKPNGEYFSYCSGGANLLGEIIRRQSKLSLQDFGDKYLFNPIGVSQNEWFVTPKSTP</sequence>
<keyword evidence="3" id="KW-1185">Reference proteome</keyword>
<dbReference type="EMBL" id="JMIH01000039">
    <property type="protein sequence ID" value="KEO71792.1"/>
    <property type="molecule type" value="Genomic_DNA"/>
</dbReference>
<dbReference type="eggNOG" id="COG1680">
    <property type="taxonomic scope" value="Bacteria"/>
</dbReference>
<dbReference type="Proteomes" id="UP000027821">
    <property type="component" value="Unassembled WGS sequence"/>
</dbReference>